<sequence>MQKIIHRENDRGHVDFGWLKSAHSFSFGQYFDPEKVNFGALRVLNDDQVEGGQGFGRHSHDNMEIVSIPLEGVLSHQDSMGNVRNIETGDVQIMSAGKGVKHSEFNGDQKELVKFLQIWIIPHEMNLTPGYDQKSYLHLDRHNKFVTIVSPNVSDSDAVHIHQDAYFNIVDLDEGNTIPYTVHSERNGIYLFVLEGKVQVADEILSRRDAIGIYESDKIEIKAEYNAKLLLIEVPMF</sequence>
<dbReference type="SUPFAM" id="SSF51182">
    <property type="entry name" value="RmlC-like cupins"/>
    <property type="match status" value="1"/>
</dbReference>
<dbReference type="EMBL" id="RAPY01000005">
    <property type="protein sequence ID" value="RKE45480.1"/>
    <property type="molecule type" value="Genomic_DNA"/>
</dbReference>
<feature type="domain" description="Quercetin 2,3-dioxygenase C-terminal cupin" evidence="5">
    <location>
        <begin position="148"/>
        <end position="234"/>
    </location>
</feature>
<dbReference type="InterPro" id="IPR003829">
    <property type="entry name" value="Pirin_N_dom"/>
</dbReference>
<evidence type="ECO:0000256" key="1">
    <source>
        <dbReference type="ARBA" id="ARBA00008416"/>
    </source>
</evidence>
<evidence type="ECO:0000256" key="2">
    <source>
        <dbReference type="PIRSR" id="PIRSR006232-1"/>
    </source>
</evidence>
<evidence type="ECO:0000259" key="4">
    <source>
        <dbReference type="Pfam" id="PF02678"/>
    </source>
</evidence>
<evidence type="ECO:0000313" key="7">
    <source>
        <dbReference type="Proteomes" id="UP000286246"/>
    </source>
</evidence>
<evidence type="ECO:0000256" key="3">
    <source>
        <dbReference type="RuleBase" id="RU003457"/>
    </source>
</evidence>
<dbReference type="InterPro" id="IPR012093">
    <property type="entry name" value="Pirin"/>
</dbReference>
<dbReference type="GO" id="GO:0046872">
    <property type="term" value="F:metal ion binding"/>
    <property type="evidence" value="ECO:0007669"/>
    <property type="project" value="UniProtKB-KW"/>
</dbReference>
<dbReference type="Pfam" id="PF17954">
    <property type="entry name" value="Pirin_C_2"/>
    <property type="match status" value="1"/>
</dbReference>
<dbReference type="PIRSF" id="PIRSF006232">
    <property type="entry name" value="Pirin"/>
    <property type="match status" value="1"/>
</dbReference>
<dbReference type="CDD" id="cd02910">
    <property type="entry name" value="cupin_Yhhw_N"/>
    <property type="match status" value="1"/>
</dbReference>
<comment type="similarity">
    <text evidence="1 3">Belongs to the pirin family.</text>
</comment>
<feature type="binding site" evidence="2">
    <location>
        <position position="60"/>
    </location>
    <ligand>
        <name>Fe cation</name>
        <dbReference type="ChEBI" id="CHEBI:24875"/>
    </ligand>
</feature>
<dbReference type="Proteomes" id="UP000286246">
    <property type="component" value="Unassembled WGS sequence"/>
</dbReference>
<proteinExistence type="inferred from homology"/>
<gene>
    <name evidence="6" type="ORF">DFQ12_4555</name>
</gene>
<dbReference type="OrthoDB" id="321327at2"/>
<dbReference type="Gene3D" id="2.60.120.10">
    <property type="entry name" value="Jelly Rolls"/>
    <property type="match status" value="2"/>
</dbReference>
<dbReference type="RefSeq" id="WP_120261225.1">
    <property type="nucleotide sequence ID" value="NZ_RAPY01000005.1"/>
</dbReference>
<evidence type="ECO:0000259" key="5">
    <source>
        <dbReference type="Pfam" id="PF17954"/>
    </source>
</evidence>
<comment type="caution">
    <text evidence="6">The sequence shown here is derived from an EMBL/GenBank/DDBJ whole genome shotgun (WGS) entry which is preliminary data.</text>
</comment>
<dbReference type="InterPro" id="IPR014710">
    <property type="entry name" value="RmlC-like_jellyroll"/>
</dbReference>
<keyword evidence="2" id="KW-0479">Metal-binding</keyword>
<keyword evidence="7" id="KW-1185">Reference proteome</keyword>
<evidence type="ECO:0008006" key="8">
    <source>
        <dbReference type="Google" id="ProtNLM"/>
    </source>
</evidence>
<protein>
    <recommendedName>
        <fullName evidence="8">Pirin N-terminal domain-containing protein</fullName>
    </recommendedName>
</protein>
<dbReference type="InterPro" id="IPR041602">
    <property type="entry name" value="Quercetinase_C"/>
</dbReference>
<dbReference type="AlphaFoldDB" id="A0A420AM02"/>
<accession>A0A420AM02</accession>
<feature type="binding site" evidence="2">
    <location>
        <position position="58"/>
    </location>
    <ligand>
        <name>Fe cation</name>
        <dbReference type="ChEBI" id="CHEBI:24875"/>
    </ligand>
</feature>
<name>A0A420AM02_SPHD1</name>
<evidence type="ECO:0000313" key="6">
    <source>
        <dbReference type="EMBL" id="RKE45480.1"/>
    </source>
</evidence>
<reference evidence="6 7" key="1">
    <citation type="submission" date="2018-09" db="EMBL/GenBank/DDBJ databases">
        <title>Genomic Encyclopedia of Type Strains, Phase III (KMG-III): the genomes of soil and plant-associated and newly described type strains.</title>
        <authorList>
            <person name="Whitman W."/>
        </authorList>
    </citation>
    <scope>NUCLEOTIDE SEQUENCE [LARGE SCALE GENOMIC DNA]</scope>
    <source>
        <strain evidence="6 7">CECT 7938</strain>
    </source>
</reference>
<feature type="binding site" evidence="2">
    <location>
        <position position="102"/>
    </location>
    <ligand>
        <name>Fe cation</name>
        <dbReference type="ChEBI" id="CHEBI:24875"/>
    </ligand>
</feature>
<dbReference type="PANTHER" id="PTHR43212">
    <property type="entry name" value="QUERCETIN 2,3-DIOXYGENASE"/>
    <property type="match status" value="1"/>
</dbReference>
<feature type="binding site" evidence="2">
    <location>
        <position position="104"/>
    </location>
    <ligand>
        <name>Fe cation</name>
        <dbReference type="ChEBI" id="CHEBI:24875"/>
    </ligand>
</feature>
<dbReference type="Pfam" id="PF02678">
    <property type="entry name" value="Pirin"/>
    <property type="match status" value="1"/>
</dbReference>
<feature type="domain" description="Pirin N-terminal" evidence="4">
    <location>
        <begin position="16"/>
        <end position="120"/>
    </location>
</feature>
<organism evidence="6 7">
    <name type="scientific">Sphingobacterium detergens</name>
    <dbReference type="NCBI Taxonomy" id="1145106"/>
    <lineage>
        <taxon>Bacteria</taxon>
        <taxon>Pseudomonadati</taxon>
        <taxon>Bacteroidota</taxon>
        <taxon>Sphingobacteriia</taxon>
        <taxon>Sphingobacteriales</taxon>
        <taxon>Sphingobacteriaceae</taxon>
        <taxon>Sphingobacterium</taxon>
    </lineage>
</organism>
<keyword evidence="2" id="KW-0408">Iron</keyword>
<comment type="cofactor">
    <cofactor evidence="2">
        <name>Fe cation</name>
        <dbReference type="ChEBI" id="CHEBI:24875"/>
    </cofactor>
    <text evidence="2">Binds 1 Fe cation per subunit.</text>
</comment>
<dbReference type="PANTHER" id="PTHR43212:SF3">
    <property type="entry name" value="QUERCETIN 2,3-DIOXYGENASE"/>
    <property type="match status" value="1"/>
</dbReference>
<dbReference type="InterPro" id="IPR011051">
    <property type="entry name" value="RmlC_Cupin_sf"/>
</dbReference>